<dbReference type="GO" id="GO:0005737">
    <property type="term" value="C:cytoplasm"/>
    <property type="evidence" value="ECO:0007669"/>
    <property type="project" value="TreeGrafter"/>
</dbReference>
<dbReference type="Gene3D" id="3.10.490.10">
    <property type="entry name" value="Gamma-glutamyl cyclotransferase-like"/>
    <property type="match status" value="1"/>
</dbReference>
<dbReference type="EMBL" id="QLTK01000007">
    <property type="protein sequence ID" value="RAS33288.1"/>
    <property type="molecule type" value="Genomic_DNA"/>
</dbReference>
<dbReference type="CDD" id="cd06661">
    <property type="entry name" value="GGCT_like"/>
    <property type="match status" value="1"/>
</dbReference>
<comment type="caution">
    <text evidence="3">The sequence shown here is derived from an EMBL/GenBank/DDBJ whole genome shotgun (WGS) entry which is preliminary data.</text>
</comment>
<dbReference type="GO" id="GO:0061928">
    <property type="term" value="F:glutathione specific gamma-glutamylcyclotransferase activity"/>
    <property type="evidence" value="ECO:0007669"/>
    <property type="project" value="UniProtKB-EC"/>
</dbReference>
<protein>
    <recommendedName>
        <fullName evidence="1">glutathione-specific gamma-glutamylcyclotransferase</fullName>
        <ecNumber evidence="1">4.3.2.7</ecNumber>
    </recommendedName>
</protein>
<dbReference type="PANTHER" id="PTHR12192">
    <property type="entry name" value="CATION TRANSPORT PROTEIN CHAC-RELATED"/>
    <property type="match status" value="1"/>
</dbReference>
<gene>
    <name evidence="3" type="ORF">BX591_107205</name>
</gene>
<dbReference type="OrthoDB" id="9795692at2"/>
<dbReference type="GO" id="GO:0006751">
    <property type="term" value="P:glutathione catabolic process"/>
    <property type="evidence" value="ECO:0007669"/>
    <property type="project" value="InterPro"/>
</dbReference>
<dbReference type="InterPro" id="IPR036568">
    <property type="entry name" value="GGCT-like_sf"/>
</dbReference>
<dbReference type="EC" id="4.3.2.7" evidence="1"/>
<evidence type="ECO:0000313" key="4">
    <source>
        <dbReference type="Proteomes" id="UP000248918"/>
    </source>
</evidence>
<evidence type="ECO:0000256" key="2">
    <source>
        <dbReference type="ARBA" id="ARBA00023239"/>
    </source>
</evidence>
<proteinExistence type="predicted"/>
<evidence type="ECO:0000256" key="1">
    <source>
        <dbReference type="ARBA" id="ARBA00012344"/>
    </source>
</evidence>
<dbReference type="PANTHER" id="PTHR12192:SF2">
    <property type="entry name" value="GLUTATHIONE-SPECIFIC GAMMA-GLUTAMYLCYCLOTRANSFERASE 2"/>
    <property type="match status" value="1"/>
</dbReference>
<dbReference type="AlphaFoldDB" id="A0A329CG14"/>
<evidence type="ECO:0000313" key="3">
    <source>
        <dbReference type="EMBL" id="RAS33288.1"/>
    </source>
</evidence>
<dbReference type="Proteomes" id="UP000248918">
    <property type="component" value="Unassembled WGS sequence"/>
</dbReference>
<keyword evidence="2" id="KW-0456">Lyase</keyword>
<dbReference type="Pfam" id="PF04752">
    <property type="entry name" value="ChaC"/>
    <property type="match status" value="1"/>
</dbReference>
<sequence length="221" mass="24469">MLNRNAISSGAYLESFDSLPKEMLWTQERIDASLAQTLQQRPDDGEVWVFAYGSLMWNPISDFDCRRIATLHGWHRSFCIRLIAGRATPEQPGRMLALEPDGSTQGVALRLCGETLGEELRILWIREMVTGAYRPTWAPVTLEDGTQVQAIAFVAEPLDRQYEGDARASAIGASMALATGPFGTNAEYVFKLQTALDDCGLNDPYIDELAAELTRLTKLPA</sequence>
<reference evidence="3 4" key="1">
    <citation type="submission" date="2018-06" db="EMBL/GenBank/DDBJ databases">
        <title>Genomic Encyclopedia of Type Strains, Phase III (KMG-III): the genomes of soil and plant-associated and newly described type strains.</title>
        <authorList>
            <person name="Whitman W."/>
        </authorList>
    </citation>
    <scope>NUCLEOTIDE SEQUENCE [LARGE SCALE GENOMIC DNA]</scope>
    <source>
        <strain evidence="3 4">LMG 23644</strain>
    </source>
</reference>
<dbReference type="SUPFAM" id="SSF110857">
    <property type="entry name" value="Gamma-glutamyl cyclotransferase-like"/>
    <property type="match status" value="1"/>
</dbReference>
<dbReference type="InterPro" id="IPR006840">
    <property type="entry name" value="ChaC"/>
</dbReference>
<dbReference type="InterPro" id="IPR013024">
    <property type="entry name" value="GGCT-like"/>
</dbReference>
<organism evidence="3 4">
    <name type="scientific">Paraburkholderia bryophila</name>
    <dbReference type="NCBI Taxonomy" id="420952"/>
    <lineage>
        <taxon>Bacteria</taxon>
        <taxon>Pseudomonadati</taxon>
        <taxon>Pseudomonadota</taxon>
        <taxon>Betaproteobacteria</taxon>
        <taxon>Burkholderiales</taxon>
        <taxon>Burkholderiaceae</taxon>
        <taxon>Paraburkholderia</taxon>
    </lineage>
</organism>
<name>A0A329CG14_9BURK</name>
<dbReference type="RefSeq" id="WP_111932142.1">
    <property type="nucleotide sequence ID" value="NZ_CADFFP010000008.1"/>
</dbReference>
<accession>A0A329CG14</accession>